<gene>
    <name evidence="11" type="ORF">BB561_001370</name>
</gene>
<dbReference type="OrthoDB" id="407442at2759"/>
<dbReference type="PANTHER" id="PTHR11071:SF561">
    <property type="entry name" value="PEPTIDYL-PROLYL CIS-TRANS ISOMERASE D-RELATED"/>
    <property type="match status" value="1"/>
</dbReference>
<accession>A0A2T9YUV2</accession>
<dbReference type="GO" id="GO:0006457">
    <property type="term" value="P:protein folding"/>
    <property type="evidence" value="ECO:0007669"/>
    <property type="project" value="InterPro"/>
</dbReference>
<dbReference type="STRING" id="133385.A0A2T9YUV2"/>
<dbReference type="GO" id="GO:0016018">
    <property type="term" value="F:cyclosporin A binding"/>
    <property type="evidence" value="ECO:0007669"/>
    <property type="project" value="TreeGrafter"/>
</dbReference>
<protein>
    <recommendedName>
        <fullName evidence="8">Peptidyl-prolyl cis-trans isomerase</fullName>
        <shortName evidence="8">PPIase</shortName>
        <ecNumber evidence="8">5.2.1.8</ecNumber>
    </recommendedName>
</protein>
<dbReference type="GO" id="GO:0005739">
    <property type="term" value="C:mitochondrion"/>
    <property type="evidence" value="ECO:0007669"/>
    <property type="project" value="TreeGrafter"/>
</dbReference>
<dbReference type="Gene3D" id="3.30.70.330">
    <property type="match status" value="1"/>
</dbReference>
<feature type="domain" description="PPIase cyclophilin-type" evidence="9">
    <location>
        <begin position="141"/>
        <end position="297"/>
    </location>
</feature>
<dbReference type="EMBL" id="MBFR01000040">
    <property type="protein sequence ID" value="PVU96125.1"/>
    <property type="molecule type" value="Genomic_DNA"/>
</dbReference>
<evidence type="ECO:0000259" key="10">
    <source>
        <dbReference type="PROSITE" id="PS50102"/>
    </source>
</evidence>
<evidence type="ECO:0000256" key="3">
    <source>
        <dbReference type="ARBA" id="ARBA00022737"/>
    </source>
</evidence>
<dbReference type="SUPFAM" id="SSF50891">
    <property type="entry name" value="Cyclophilin-like"/>
    <property type="match status" value="1"/>
</dbReference>
<evidence type="ECO:0000256" key="4">
    <source>
        <dbReference type="ARBA" id="ARBA00022884"/>
    </source>
</evidence>
<dbReference type="PRINTS" id="PR00153">
    <property type="entry name" value="CSAPPISMRASE"/>
</dbReference>
<dbReference type="Pfam" id="PF00076">
    <property type="entry name" value="RRM_1"/>
    <property type="match status" value="1"/>
</dbReference>
<dbReference type="Proteomes" id="UP000245383">
    <property type="component" value="Unassembled WGS sequence"/>
</dbReference>
<proteinExistence type="inferred from homology"/>
<dbReference type="PROSITE" id="PS50072">
    <property type="entry name" value="CSA_PPIASE_2"/>
    <property type="match status" value="1"/>
</dbReference>
<dbReference type="Pfam" id="PF00160">
    <property type="entry name" value="Pro_isomerase"/>
    <property type="match status" value="1"/>
</dbReference>
<dbReference type="InterPro" id="IPR012677">
    <property type="entry name" value="Nucleotide-bd_a/b_plait_sf"/>
</dbReference>
<dbReference type="GO" id="GO:0003723">
    <property type="term" value="F:RNA binding"/>
    <property type="evidence" value="ECO:0007669"/>
    <property type="project" value="UniProtKB-UniRule"/>
</dbReference>
<dbReference type="InterPro" id="IPR029000">
    <property type="entry name" value="Cyclophilin-like_dom_sf"/>
</dbReference>
<dbReference type="AlphaFoldDB" id="A0A2T9YUV2"/>
<name>A0A2T9YUV2_9FUNG</name>
<dbReference type="InterPro" id="IPR000504">
    <property type="entry name" value="RRM_dom"/>
</dbReference>
<comment type="function">
    <text evidence="8">PPIases accelerate the folding of proteins. It catalyzes the cis-trans isomerization of proline imidic peptide bonds in oligopeptides.</text>
</comment>
<evidence type="ECO:0000256" key="1">
    <source>
        <dbReference type="ARBA" id="ARBA00000971"/>
    </source>
</evidence>
<evidence type="ECO:0000256" key="6">
    <source>
        <dbReference type="ARBA" id="ARBA00023235"/>
    </source>
</evidence>
<sequence length="300" mass="33099">MSNLSLGNNKKTILFVNGLDPSINEQILHAAFIPFGEIIEVTLPNDLGSKNQHKGFGFIEFEVAEDAQDAIDNMNDAELFGKTIHVNVAKAGKYTENSNKPVWSDENWLKKNAFNKSEDTSAATDIQPAISDSLIKNPQVFIEINVDGRLAGRIEFTLRADITPKTAENFRLLCTHKKNFGFKNSIFHRVIPGFMCQGGDFTNFDGTGGKSIYGSKFEDENWVLKHDKPGLLSMANSGPGTNGSQFFITFDKAEWLDNKHVVFGNVSSGMEIVRMIEALGTSSGKPKKKITIINCGEIES</sequence>
<dbReference type="InterPro" id="IPR002130">
    <property type="entry name" value="Cyclophilin-type_PPIase_dom"/>
</dbReference>
<dbReference type="EC" id="5.2.1.8" evidence="8"/>
<evidence type="ECO:0000256" key="7">
    <source>
        <dbReference type="PROSITE-ProRule" id="PRU00176"/>
    </source>
</evidence>
<dbReference type="FunFam" id="2.40.100.10:FF:000020">
    <property type="entry name" value="E3 SUMO-protein ligase RanBP2"/>
    <property type="match status" value="1"/>
</dbReference>
<dbReference type="SMART" id="SM00360">
    <property type="entry name" value="RRM"/>
    <property type="match status" value="1"/>
</dbReference>
<dbReference type="PROSITE" id="PS50102">
    <property type="entry name" value="RRM"/>
    <property type="match status" value="1"/>
</dbReference>
<keyword evidence="4 7" id="KW-0694">RNA-binding</keyword>
<dbReference type="GO" id="GO:0003755">
    <property type="term" value="F:peptidyl-prolyl cis-trans isomerase activity"/>
    <property type="evidence" value="ECO:0007669"/>
    <property type="project" value="UniProtKB-UniRule"/>
</dbReference>
<keyword evidence="2" id="KW-0597">Phosphoprotein</keyword>
<feature type="domain" description="RRM" evidence="10">
    <location>
        <begin position="12"/>
        <end position="91"/>
    </location>
</feature>
<organism evidence="11 12">
    <name type="scientific">Smittium simulii</name>
    <dbReference type="NCBI Taxonomy" id="133385"/>
    <lineage>
        <taxon>Eukaryota</taxon>
        <taxon>Fungi</taxon>
        <taxon>Fungi incertae sedis</taxon>
        <taxon>Zoopagomycota</taxon>
        <taxon>Kickxellomycotina</taxon>
        <taxon>Harpellomycetes</taxon>
        <taxon>Harpellales</taxon>
        <taxon>Legeriomycetaceae</taxon>
        <taxon>Smittium</taxon>
    </lineage>
</organism>
<dbReference type="SUPFAM" id="SSF54928">
    <property type="entry name" value="RNA-binding domain, RBD"/>
    <property type="match status" value="1"/>
</dbReference>
<reference evidence="11 12" key="1">
    <citation type="journal article" date="2018" name="MBio">
        <title>Comparative Genomics Reveals the Core Gene Toolbox for the Fungus-Insect Symbiosis.</title>
        <authorList>
            <person name="Wang Y."/>
            <person name="Stata M."/>
            <person name="Wang W."/>
            <person name="Stajich J.E."/>
            <person name="White M.M."/>
            <person name="Moncalvo J.M."/>
        </authorList>
    </citation>
    <scope>NUCLEOTIDE SEQUENCE [LARGE SCALE GENOMIC DNA]</scope>
    <source>
        <strain evidence="11 12">SWE-8-4</strain>
    </source>
</reference>
<evidence type="ECO:0000256" key="2">
    <source>
        <dbReference type="ARBA" id="ARBA00022553"/>
    </source>
</evidence>
<dbReference type="InterPro" id="IPR034168">
    <property type="entry name" value="PPIE_RRM"/>
</dbReference>
<dbReference type="CDD" id="cd12347">
    <property type="entry name" value="RRM_PPIE"/>
    <property type="match status" value="1"/>
</dbReference>
<dbReference type="InterPro" id="IPR020892">
    <property type="entry name" value="Cyclophilin-type_PPIase_CS"/>
</dbReference>
<evidence type="ECO:0000313" key="12">
    <source>
        <dbReference type="Proteomes" id="UP000245383"/>
    </source>
</evidence>
<dbReference type="Gene3D" id="2.40.100.10">
    <property type="entry name" value="Cyclophilin-like"/>
    <property type="match status" value="1"/>
</dbReference>
<keyword evidence="3" id="KW-0677">Repeat</keyword>
<keyword evidence="5 8" id="KW-0697">Rotamase</keyword>
<comment type="similarity">
    <text evidence="8">Belongs to the cyclophilin-type PPIase family.</text>
</comment>
<evidence type="ECO:0000313" key="11">
    <source>
        <dbReference type="EMBL" id="PVU96125.1"/>
    </source>
</evidence>
<evidence type="ECO:0000256" key="8">
    <source>
        <dbReference type="RuleBase" id="RU363019"/>
    </source>
</evidence>
<dbReference type="PANTHER" id="PTHR11071">
    <property type="entry name" value="PEPTIDYL-PROLYL CIS-TRANS ISOMERASE"/>
    <property type="match status" value="1"/>
</dbReference>
<keyword evidence="6 8" id="KW-0413">Isomerase</keyword>
<dbReference type="PROSITE" id="PS00170">
    <property type="entry name" value="CSA_PPIASE_1"/>
    <property type="match status" value="1"/>
</dbReference>
<dbReference type="InterPro" id="IPR035979">
    <property type="entry name" value="RBD_domain_sf"/>
</dbReference>
<evidence type="ECO:0000256" key="5">
    <source>
        <dbReference type="ARBA" id="ARBA00023110"/>
    </source>
</evidence>
<comment type="catalytic activity">
    <reaction evidence="1 8">
        <text>[protein]-peptidylproline (omega=180) = [protein]-peptidylproline (omega=0)</text>
        <dbReference type="Rhea" id="RHEA:16237"/>
        <dbReference type="Rhea" id="RHEA-COMP:10747"/>
        <dbReference type="Rhea" id="RHEA-COMP:10748"/>
        <dbReference type="ChEBI" id="CHEBI:83833"/>
        <dbReference type="ChEBI" id="CHEBI:83834"/>
        <dbReference type="EC" id="5.2.1.8"/>
    </reaction>
</comment>
<keyword evidence="12" id="KW-1185">Reference proteome</keyword>
<evidence type="ECO:0000259" key="9">
    <source>
        <dbReference type="PROSITE" id="PS50072"/>
    </source>
</evidence>
<comment type="caution">
    <text evidence="11">The sequence shown here is derived from an EMBL/GenBank/DDBJ whole genome shotgun (WGS) entry which is preliminary data.</text>
</comment>